<protein>
    <submittedName>
        <fullName evidence="2">Uncharacterized protein</fullName>
    </submittedName>
</protein>
<keyword evidence="3" id="KW-1185">Reference proteome</keyword>
<accession>A0A4Y2IZD0</accession>
<comment type="caution">
    <text evidence="2">The sequence shown here is derived from an EMBL/GenBank/DDBJ whole genome shotgun (WGS) entry which is preliminary data.</text>
</comment>
<sequence>MGMSIPLSPISRHLNAYTQRGDLGTPDNRPKTGNRDIDTSLAYFSTPQCIYPKRRPGHTGQQTEDWQPGHRYLSCLFLDT</sequence>
<evidence type="ECO:0000313" key="2">
    <source>
        <dbReference type="EMBL" id="GBM82232.1"/>
    </source>
</evidence>
<gene>
    <name evidence="2" type="ORF">AVEN_437_1</name>
</gene>
<organism evidence="2 3">
    <name type="scientific">Araneus ventricosus</name>
    <name type="common">Orbweaver spider</name>
    <name type="synonym">Epeira ventricosa</name>
    <dbReference type="NCBI Taxonomy" id="182803"/>
    <lineage>
        <taxon>Eukaryota</taxon>
        <taxon>Metazoa</taxon>
        <taxon>Ecdysozoa</taxon>
        <taxon>Arthropoda</taxon>
        <taxon>Chelicerata</taxon>
        <taxon>Arachnida</taxon>
        <taxon>Araneae</taxon>
        <taxon>Araneomorphae</taxon>
        <taxon>Entelegynae</taxon>
        <taxon>Araneoidea</taxon>
        <taxon>Araneidae</taxon>
        <taxon>Araneus</taxon>
    </lineage>
</organism>
<feature type="compositionally biased region" description="Basic and acidic residues" evidence="1">
    <location>
        <begin position="28"/>
        <end position="38"/>
    </location>
</feature>
<evidence type="ECO:0000256" key="1">
    <source>
        <dbReference type="SAM" id="MobiDB-lite"/>
    </source>
</evidence>
<dbReference type="AlphaFoldDB" id="A0A4Y2IZD0"/>
<name>A0A4Y2IZD0_ARAVE</name>
<dbReference type="Proteomes" id="UP000499080">
    <property type="component" value="Unassembled WGS sequence"/>
</dbReference>
<reference evidence="2 3" key="1">
    <citation type="journal article" date="2019" name="Sci. Rep.">
        <title>Orb-weaving spider Araneus ventricosus genome elucidates the spidroin gene catalogue.</title>
        <authorList>
            <person name="Kono N."/>
            <person name="Nakamura H."/>
            <person name="Ohtoshi R."/>
            <person name="Moran D.A.P."/>
            <person name="Shinohara A."/>
            <person name="Yoshida Y."/>
            <person name="Fujiwara M."/>
            <person name="Mori M."/>
            <person name="Tomita M."/>
            <person name="Arakawa K."/>
        </authorList>
    </citation>
    <scope>NUCLEOTIDE SEQUENCE [LARGE SCALE GENOMIC DNA]</scope>
</reference>
<proteinExistence type="predicted"/>
<dbReference type="EMBL" id="BGPR01002996">
    <property type="protein sequence ID" value="GBM82232.1"/>
    <property type="molecule type" value="Genomic_DNA"/>
</dbReference>
<evidence type="ECO:0000313" key="3">
    <source>
        <dbReference type="Proteomes" id="UP000499080"/>
    </source>
</evidence>
<feature type="region of interest" description="Disordered" evidence="1">
    <location>
        <begin position="16"/>
        <end position="38"/>
    </location>
</feature>